<gene>
    <name evidence="1" type="ORF">GCM10022286_05680</name>
</gene>
<evidence type="ECO:0000313" key="2">
    <source>
        <dbReference type="Proteomes" id="UP001415169"/>
    </source>
</evidence>
<comment type="caution">
    <text evidence="1">The sequence shown here is derived from an EMBL/GenBank/DDBJ whole genome shotgun (WGS) entry which is preliminary data.</text>
</comment>
<proteinExistence type="predicted"/>
<dbReference type="RefSeq" id="WP_344790219.1">
    <property type="nucleotide sequence ID" value="NZ_BAABBV010000001.1"/>
</dbReference>
<organism evidence="1 2">
    <name type="scientific">Gryllotalpicola daejeonensis</name>
    <dbReference type="NCBI Taxonomy" id="993087"/>
    <lineage>
        <taxon>Bacteria</taxon>
        <taxon>Bacillati</taxon>
        <taxon>Actinomycetota</taxon>
        <taxon>Actinomycetes</taxon>
        <taxon>Micrococcales</taxon>
        <taxon>Microbacteriaceae</taxon>
        <taxon>Gryllotalpicola</taxon>
    </lineage>
</organism>
<dbReference type="Proteomes" id="UP001415169">
    <property type="component" value="Unassembled WGS sequence"/>
</dbReference>
<reference evidence="1" key="1">
    <citation type="journal article" date="2014" name="Int. J. Syst. Evol. Microbiol.">
        <title>Complete genome of a new Firmicutes species belonging to the dominant human colonic microbiota ('Ruminococcus bicirculans') reveals two chromosomes and a selective capacity to utilize plant glucans.</title>
        <authorList>
            <consortium name="NISC Comparative Sequencing Program"/>
            <person name="Wegmann U."/>
            <person name="Louis P."/>
            <person name="Goesmann A."/>
            <person name="Henrissat B."/>
            <person name="Duncan S.H."/>
            <person name="Flint H.J."/>
        </authorList>
    </citation>
    <scope>NUCLEOTIDE SEQUENCE</scope>
    <source>
        <strain evidence="1">JCM 17590</strain>
    </source>
</reference>
<name>A0ABP7ZFL3_9MICO</name>
<reference evidence="1" key="2">
    <citation type="submission" date="2023-12" db="EMBL/GenBank/DDBJ databases">
        <authorList>
            <person name="Sun Q."/>
            <person name="Inoue M."/>
        </authorList>
    </citation>
    <scope>NUCLEOTIDE SEQUENCE</scope>
    <source>
        <strain evidence="1">JCM 17590</strain>
    </source>
</reference>
<sequence length="86" mass="9634">MDTFTPAPAAGYIAEIEDGTRRPVIGWIWDGYQARPLTDRGEGRLIGFDIEYALELLAVPQTDLERRMEIAEYARARAFATEGGDE</sequence>
<dbReference type="EMBL" id="BAABBV010000001">
    <property type="protein sequence ID" value="GAA4155972.1"/>
    <property type="molecule type" value="Genomic_DNA"/>
</dbReference>
<evidence type="ECO:0000313" key="1">
    <source>
        <dbReference type="EMBL" id="GAA4155972.1"/>
    </source>
</evidence>
<keyword evidence="2" id="KW-1185">Reference proteome</keyword>
<protein>
    <submittedName>
        <fullName evidence="1">Uncharacterized protein</fullName>
    </submittedName>
</protein>
<accession>A0ABP7ZFL3</accession>